<evidence type="ECO:0000256" key="1">
    <source>
        <dbReference type="ARBA" id="ARBA00002343"/>
    </source>
</evidence>
<comment type="function">
    <text evidence="1">Involved in the proteasome-dependent degradation of fructose-1,6-bisphosphatase.</text>
</comment>
<dbReference type="Pfam" id="PF08513">
    <property type="entry name" value="LisH"/>
    <property type="match status" value="1"/>
</dbReference>
<gene>
    <name evidence="4" type="ORF">EV356DRAFT_511254</name>
</gene>
<sequence length="332" mass="35638">MSGSSRHQMITVNVQSASTMSAAKPLPHAFEKKVEDVKVSKSDINSVIMDYLINEGYPSAARKFAKEANIEATGDIESISERVEIRNAILAGDIQTAIEKINDFNPQVRRTATLAFAPVFQLVMIIPEFMHHSYSPLGVDEKLLLLQSSVLDTDPALHFSLLRLQLIELIRTCISPSSTSTSTPAPDITPVLNFASTQLAPRAPTSPTFLNDLEQTMALLIFPPDALSPTLSPLLDTQLRRDVATAVNQAMLVSLGQRREARIKSLVRVRAWAEAKAREGGTTGGGGAVVKLPERLSLGLDGEGKDGSGGVGGVGREGNGDLREGEPDAMVT</sequence>
<dbReference type="InterPro" id="IPR050618">
    <property type="entry name" value="Ubq-SigPath_Reg"/>
</dbReference>
<feature type="compositionally biased region" description="Gly residues" evidence="2">
    <location>
        <begin position="307"/>
        <end position="317"/>
    </location>
</feature>
<dbReference type="Proteomes" id="UP000800092">
    <property type="component" value="Unassembled WGS sequence"/>
</dbReference>
<organism evidence="4 5">
    <name type="scientific">Viridothelium virens</name>
    <name type="common">Speckled blister lichen</name>
    <name type="synonym">Trypethelium virens</name>
    <dbReference type="NCBI Taxonomy" id="1048519"/>
    <lineage>
        <taxon>Eukaryota</taxon>
        <taxon>Fungi</taxon>
        <taxon>Dikarya</taxon>
        <taxon>Ascomycota</taxon>
        <taxon>Pezizomycotina</taxon>
        <taxon>Dothideomycetes</taxon>
        <taxon>Dothideomycetes incertae sedis</taxon>
        <taxon>Trypetheliales</taxon>
        <taxon>Trypetheliaceae</taxon>
        <taxon>Viridothelium</taxon>
    </lineage>
</organism>
<feature type="region of interest" description="Disordered" evidence="2">
    <location>
        <begin position="298"/>
        <end position="332"/>
    </location>
</feature>
<dbReference type="OrthoDB" id="2415936at2759"/>
<proteinExistence type="predicted"/>
<accession>A0A6A6HR85</accession>
<evidence type="ECO:0000313" key="5">
    <source>
        <dbReference type="Proteomes" id="UP000800092"/>
    </source>
</evidence>
<dbReference type="PANTHER" id="PTHR12864">
    <property type="entry name" value="RAN BINDING PROTEIN 9-RELATED"/>
    <property type="match status" value="1"/>
</dbReference>
<protein>
    <recommendedName>
        <fullName evidence="3">CTLH domain-containing protein</fullName>
    </recommendedName>
</protein>
<dbReference type="EMBL" id="ML991771">
    <property type="protein sequence ID" value="KAF2239950.1"/>
    <property type="molecule type" value="Genomic_DNA"/>
</dbReference>
<dbReference type="InterPro" id="IPR024964">
    <property type="entry name" value="CTLH/CRA"/>
</dbReference>
<dbReference type="SMART" id="SM00668">
    <property type="entry name" value="CTLH"/>
    <property type="match status" value="1"/>
</dbReference>
<dbReference type="SMART" id="SM00667">
    <property type="entry name" value="LisH"/>
    <property type="match status" value="1"/>
</dbReference>
<dbReference type="InterPro" id="IPR013144">
    <property type="entry name" value="CRA_dom"/>
</dbReference>
<evidence type="ECO:0000256" key="2">
    <source>
        <dbReference type="SAM" id="MobiDB-lite"/>
    </source>
</evidence>
<dbReference type="AlphaFoldDB" id="A0A6A6HR85"/>
<dbReference type="PROSITE" id="PS50897">
    <property type="entry name" value="CTLH"/>
    <property type="match status" value="1"/>
</dbReference>
<evidence type="ECO:0000313" key="4">
    <source>
        <dbReference type="EMBL" id="KAF2239950.1"/>
    </source>
</evidence>
<name>A0A6A6HR85_VIRVR</name>
<reference evidence="4" key="1">
    <citation type="journal article" date="2020" name="Stud. Mycol.">
        <title>101 Dothideomycetes genomes: a test case for predicting lifestyles and emergence of pathogens.</title>
        <authorList>
            <person name="Haridas S."/>
            <person name="Albert R."/>
            <person name="Binder M."/>
            <person name="Bloem J."/>
            <person name="Labutti K."/>
            <person name="Salamov A."/>
            <person name="Andreopoulos B."/>
            <person name="Baker S."/>
            <person name="Barry K."/>
            <person name="Bills G."/>
            <person name="Bluhm B."/>
            <person name="Cannon C."/>
            <person name="Castanera R."/>
            <person name="Culley D."/>
            <person name="Daum C."/>
            <person name="Ezra D."/>
            <person name="Gonzalez J."/>
            <person name="Henrissat B."/>
            <person name="Kuo A."/>
            <person name="Liang C."/>
            <person name="Lipzen A."/>
            <person name="Lutzoni F."/>
            <person name="Magnuson J."/>
            <person name="Mondo S."/>
            <person name="Nolan M."/>
            <person name="Ohm R."/>
            <person name="Pangilinan J."/>
            <person name="Park H.-J."/>
            <person name="Ramirez L."/>
            <person name="Alfaro M."/>
            <person name="Sun H."/>
            <person name="Tritt A."/>
            <person name="Yoshinaga Y."/>
            <person name="Zwiers L.-H."/>
            <person name="Turgeon B."/>
            <person name="Goodwin S."/>
            <person name="Spatafora J."/>
            <person name="Crous P."/>
            <person name="Grigoriev I."/>
        </authorList>
    </citation>
    <scope>NUCLEOTIDE SEQUENCE</scope>
    <source>
        <strain evidence="4">Tuck. ex Michener</strain>
    </source>
</reference>
<dbReference type="InterPro" id="IPR006595">
    <property type="entry name" value="CTLH_C"/>
</dbReference>
<dbReference type="InterPro" id="IPR006594">
    <property type="entry name" value="LisH"/>
</dbReference>
<dbReference type="SMART" id="SM00757">
    <property type="entry name" value="CRA"/>
    <property type="match status" value="1"/>
</dbReference>
<dbReference type="PROSITE" id="PS50896">
    <property type="entry name" value="LISH"/>
    <property type="match status" value="1"/>
</dbReference>
<dbReference type="Pfam" id="PF10607">
    <property type="entry name" value="CTLH"/>
    <property type="match status" value="1"/>
</dbReference>
<feature type="domain" description="CTLH" evidence="3">
    <location>
        <begin position="78"/>
        <end position="177"/>
    </location>
</feature>
<keyword evidence="5" id="KW-1185">Reference proteome</keyword>
<evidence type="ECO:0000259" key="3">
    <source>
        <dbReference type="PROSITE" id="PS50897"/>
    </source>
</evidence>